<dbReference type="OrthoDB" id="6629168at2759"/>
<feature type="compositionally biased region" description="Low complexity" evidence="1">
    <location>
        <begin position="229"/>
        <end position="241"/>
    </location>
</feature>
<reference evidence="2" key="1">
    <citation type="submission" date="2020-07" db="EMBL/GenBank/DDBJ databases">
        <title>The High-quality genome of the commercially important snow crab, Chionoecetes opilio.</title>
        <authorList>
            <person name="Jeong J.-H."/>
            <person name="Ryu S."/>
        </authorList>
    </citation>
    <scope>NUCLEOTIDE SEQUENCE</scope>
    <source>
        <strain evidence="2">MADBK_172401_WGS</strain>
        <tissue evidence="2">Digestive gland</tissue>
    </source>
</reference>
<organism evidence="2 3">
    <name type="scientific">Chionoecetes opilio</name>
    <name type="common">Atlantic snow crab</name>
    <name type="synonym">Cancer opilio</name>
    <dbReference type="NCBI Taxonomy" id="41210"/>
    <lineage>
        <taxon>Eukaryota</taxon>
        <taxon>Metazoa</taxon>
        <taxon>Ecdysozoa</taxon>
        <taxon>Arthropoda</taxon>
        <taxon>Crustacea</taxon>
        <taxon>Multicrustacea</taxon>
        <taxon>Malacostraca</taxon>
        <taxon>Eumalacostraca</taxon>
        <taxon>Eucarida</taxon>
        <taxon>Decapoda</taxon>
        <taxon>Pleocyemata</taxon>
        <taxon>Brachyura</taxon>
        <taxon>Eubrachyura</taxon>
        <taxon>Majoidea</taxon>
        <taxon>Majidae</taxon>
        <taxon>Chionoecetes</taxon>
    </lineage>
</organism>
<feature type="region of interest" description="Disordered" evidence="1">
    <location>
        <begin position="229"/>
        <end position="261"/>
    </location>
</feature>
<sequence length="261" mass="30274">MHQARWMSKVLYSFKIWMFRGQFRLTKKEERGLQRLCLFVVRVYAKAWIEASFSVQAPRLDLELIKALGTYDKIDPEIGDVALSKLSSHLWYVSEELVGLSFFDSDVSCETKNGPWLRPYDERNLTERTRLRKESRFQRSRSEISTWKTSSVDVLSTSSGSYTWMRPSSICHRTRGRWTRGFQRSSQIVRNLAVVNDHAERGVALIQEFNGSSQRMRSSFSSSFKWWRTTGRPSRTRGSPTLAHTRHSEEPGKHDTPPSSG</sequence>
<feature type="compositionally biased region" description="Basic and acidic residues" evidence="1">
    <location>
        <begin position="246"/>
        <end position="261"/>
    </location>
</feature>
<comment type="caution">
    <text evidence="2">The sequence shown here is derived from an EMBL/GenBank/DDBJ whole genome shotgun (WGS) entry which is preliminary data.</text>
</comment>
<accession>A0A8J4Y9H1</accession>
<proteinExistence type="predicted"/>
<name>A0A8J4Y9H1_CHIOP</name>
<protein>
    <submittedName>
        <fullName evidence="2">Uncharacterized protein</fullName>
    </submittedName>
</protein>
<dbReference type="AlphaFoldDB" id="A0A8J4Y9H1"/>
<evidence type="ECO:0000313" key="2">
    <source>
        <dbReference type="EMBL" id="KAG0718749.1"/>
    </source>
</evidence>
<evidence type="ECO:0000313" key="3">
    <source>
        <dbReference type="Proteomes" id="UP000770661"/>
    </source>
</evidence>
<dbReference type="EMBL" id="JACEEZ010015562">
    <property type="protein sequence ID" value="KAG0718749.1"/>
    <property type="molecule type" value="Genomic_DNA"/>
</dbReference>
<evidence type="ECO:0000256" key="1">
    <source>
        <dbReference type="SAM" id="MobiDB-lite"/>
    </source>
</evidence>
<keyword evidence="3" id="KW-1185">Reference proteome</keyword>
<gene>
    <name evidence="2" type="ORF">GWK47_051855</name>
</gene>
<dbReference type="Proteomes" id="UP000770661">
    <property type="component" value="Unassembled WGS sequence"/>
</dbReference>